<name>A0A915E7H6_9BILA</name>
<feature type="coiled-coil region" evidence="1">
    <location>
        <begin position="50"/>
        <end position="106"/>
    </location>
</feature>
<evidence type="ECO:0000313" key="4">
    <source>
        <dbReference type="WBParaSite" id="jg3650"/>
    </source>
</evidence>
<evidence type="ECO:0000256" key="2">
    <source>
        <dbReference type="SAM" id="MobiDB-lite"/>
    </source>
</evidence>
<dbReference type="WBParaSite" id="jg3650">
    <property type="protein sequence ID" value="jg3650"/>
    <property type="gene ID" value="jg3650"/>
</dbReference>
<keyword evidence="1" id="KW-0175">Coiled coil</keyword>
<feature type="region of interest" description="Disordered" evidence="2">
    <location>
        <begin position="111"/>
        <end position="130"/>
    </location>
</feature>
<accession>A0A915E7H6</accession>
<sequence>MITRKSLADFSHPSFLLGDSGCAPWGWAKSELKRQQKKRDDQIKTFQSQQNLWQSQLKLLQSQLQEEENRSIKLEGQWIARLEEERERHRAELKIERNKRLELENHCIKNRVDEVKPNSTTDEQPVENNN</sequence>
<evidence type="ECO:0000256" key="1">
    <source>
        <dbReference type="SAM" id="Coils"/>
    </source>
</evidence>
<proteinExistence type="predicted"/>
<organism evidence="3 4">
    <name type="scientific">Ditylenchus dipsaci</name>
    <dbReference type="NCBI Taxonomy" id="166011"/>
    <lineage>
        <taxon>Eukaryota</taxon>
        <taxon>Metazoa</taxon>
        <taxon>Ecdysozoa</taxon>
        <taxon>Nematoda</taxon>
        <taxon>Chromadorea</taxon>
        <taxon>Rhabditida</taxon>
        <taxon>Tylenchina</taxon>
        <taxon>Tylenchomorpha</taxon>
        <taxon>Sphaerularioidea</taxon>
        <taxon>Anguinidae</taxon>
        <taxon>Anguininae</taxon>
        <taxon>Ditylenchus</taxon>
    </lineage>
</organism>
<evidence type="ECO:0000313" key="3">
    <source>
        <dbReference type="Proteomes" id="UP000887574"/>
    </source>
</evidence>
<protein>
    <submittedName>
        <fullName evidence="4">Uncharacterized protein</fullName>
    </submittedName>
</protein>
<reference evidence="4" key="1">
    <citation type="submission" date="2022-11" db="UniProtKB">
        <authorList>
            <consortium name="WormBaseParasite"/>
        </authorList>
    </citation>
    <scope>IDENTIFICATION</scope>
</reference>
<dbReference type="Proteomes" id="UP000887574">
    <property type="component" value="Unplaced"/>
</dbReference>
<feature type="compositionally biased region" description="Polar residues" evidence="2">
    <location>
        <begin position="117"/>
        <end position="130"/>
    </location>
</feature>
<dbReference type="AlphaFoldDB" id="A0A915E7H6"/>
<keyword evidence="3" id="KW-1185">Reference proteome</keyword>